<evidence type="ECO:0000313" key="2">
    <source>
        <dbReference type="Proteomes" id="UP000277928"/>
    </source>
</evidence>
<sequence>MAVFKKLKHKKDKQSVLPLPDSEPVKQLDDRVGLCTYRDFFTLKNYWKAVDRKKMQSAAIMFQRFGSSHRDNFN</sequence>
<dbReference type="OMA" id="QSAAIMF"/>
<reference evidence="1 2" key="1">
    <citation type="submission" date="2018-08" db="EMBL/GenBank/DDBJ databases">
        <authorList>
            <person name="Laetsch R D."/>
            <person name="Stevens L."/>
            <person name="Kumar S."/>
            <person name="Blaxter L. M."/>
        </authorList>
    </citation>
    <scope>NUCLEOTIDE SEQUENCE [LARGE SCALE GENOMIC DNA]</scope>
</reference>
<dbReference type="AlphaFoldDB" id="A0A3P6UE23"/>
<protein>
    <submittedName>
        <fullName evidence="1">Uncharacterized protein</fullName>
    </submittedName>
</protein>
<proteinExistence type="predicted"/>
<keyword evidence="2" id="KW-1185">Reference proteome</keyword>
<name>A0A3P6UE23_LITSI</name>
<gene>
    <name evidence="1" type="ORF">NLS_LOCUS2883</name>
</gene>
<dbReference type="OrthoDB" id="6344802at2759"/>
<organism evidence="1 2">
    <name type="scientific">Litomosoides sigmodontis</name>
    <name type="common">Filarial nematode worm</name>
    <dbReference type="NCBI Taxonomy" id="42156"/>
    <lineage>
        <taxon>Eukaryota</taxon>
        <taxon>Metazoa</taxon>
        <taxon>Ecdysozoa</taxon>
        <taxon>Nematoda</taxon>
        <taxon>Chromadorea</taxon>
        <taxon>Rhabditida</taxon>
        <taxon>Spirurina</taxon>
        <taxon>Spiruromorpha</taxon>
        <taxon>Filarioidea</taxon>
        <taxon>Onchocercidae</taxon>
        <taxon>Litomosoides</taxon>
    </lineage>
</organism>
<dbReference type="Proteomes" id="UP000277928">
    <property type="component" value="Unassembled WGS sequence"/>
</dbReference>
<accession>A0A3P6UE23</accession>
<evidence type="ECO:0000313" key="1">
    <source>
        <dbReference type="EMBL" id="VDK75371.1"/>
    </source>
</evidence>
<dbReference type="EMBL" id="UYRX01000142">
    <property type="protein sequence ID" value="VDK75371.1"/>
    <property type="molecule type" value="Genomic_DNA"/>
</dbReference>